<reference evidence="4" key="2">
    <citation type="journal article" date="2008" name="Nucleic Acids Res.">
        <title>The rice annotation project database (RAP-DB): 2008 update.</title>
        <authorList>
            <consortium name="The rice annotation project (RAP)"/>
        </authorList>
    </citation>
    <scope>GENOME REANNOTATION</scope>
    <source>
        <strain evidence="4">cv. Nipponbare</strain>
    </source>
</reference>
<evidence type="ECO:0000259" key="2">
    <source>
        <dbReference type="Pfam" id="PF17919"/>
    </source>
</evidence>
<dbReference type="EMBL" id="AC116603">
    <property type="protein sequence ID" value="AAM74384.1"/>
    <property type="molecule type" value="Genomic_DNA"/>
</dbReference>
<dbReference type="Gene3D" id="3.30.70.270">
    <property type="match status" value="1"/>
</dbReference>
<dbReference type="Pfam" id="PF17919">
    <property type="entry name" value="RT_RNaseH_2"/>
    <property type="match status" value="1"/>
</dbReference>
<dbReference type="FunFam" id="3.30.70.270:FF:000020">
    <property type="entry name" value="Transposon Tf2-6 polyprotein-like Protein"/>
    <property type="match status" value="1"/>
</dbReference>
<proteinExistence type="predicted"/>
<evidence type="ECO:0000313" key="3">
    <source>
        <dbReference type="EMBL" id="AAM74384.1"/>
    </source>
</evidence>
<dbReference type="InterPro" id="IPR041577">
    <property type="entry name" value="RT_RNaseH_2"/>
</dbReference>
<organism evidence="3 4">
    <name type="scientific">Oryza sativa subsp. japonica</name>
    <name type="common">Rice</name>
    <dbReference type="NCBI Taxonomy" id="39947"/>
    <lineage>
        <taxon>Eukaryota</taxon>
        <taxon>Viridiplantae</taxon>
        <taxon>Streptophyta</taxon>
        <taxon>Embryophyta</taxon>
        <taxon>Tracheophyta</taxon>
        <taxon>Spermatophyta</taxon>
        <taxon>Magnoliopsida</taxon>
        <taxon>Liliopsida</taxon>
        <taxon>Poales</taxon>
        <taxon>Poaceae</taxon>
        <taxon>BOP clade</taxon>
        <taxon>Oryzoideae</taxon>
        <taxon>Oryzeae</taxon>
        <taxon>Oryzinae</taxon>
        <taxon>Oryza</taxon>
        <taxon>Oryza sativa</taxon>
    </lineage>
</organism>
<dbReference type="Proteomes" id="UP000000763">
    <property type="component" value="Chromosome 10"/>
</dbReference>
<accession>Q8LMC4</accession>
<reference evidence="4" key="1">
    <citation type="journal article" date="2005" name="Nature">
        <title>The map-based sequence of the rice genome.</title>
        <authorList>
            <consortium name="International rice genome sequencing project (IRGSP)"/>
            <person name="Matsumoto T."/>
            <person name="Wu J."/>
            <person name="Kanamori H."/>
            <person name="Katayose Y."/>
            <person name="Fujisawa M."/>
            <person name="Namiki N."/>
            <person name="Mizuno H."/>
            <person name="Yamamoto K."/>
            <person name="Antonio B.A."/>
            <person name="Baba T."/>
            <person name="Sakata K."/>
            <person name="Nagamura Y."/>
            <person name="Aoki H."/>
            <person name="Arikawa K."/>
            <person name="Arita K."/>
            <person name="Bito T."/>
            <person name="Chiden Y."/>
            <person name="Fujitsuka N."/>
            <person name="Fukunaka R."/>
            <person name="Hamada M."/>
            <person name="Harada C."/>
            <person name="Hayashi A."/>
            <person name="Hijishita S."/>
            <person name="Honda M."/>
            <person name="Hosokawa S."/>
            <person name="Ichikawa Y."/>
            <person name="Idonuma A."/>
            <person name="Iijima M."/>
            <person name="Ikeda M."/>
            <person name="Ikeno M."/>
            <person name="Ito K."/>
            <person name="Ito S."/>
            <person name="Ito T."/>
            <person name="Ito Y."/>
            <person name="Ito Y."/>
            <person name="Iwabuchi A."/>
            <person name="Kamiya K."/>
            <person name="Karasawa W."/>
            <person name="Kurita K."/>
            <person name="Katagiri S."/>
            <person name="Kikuta A."/>
            <person name="Kobayashi H."/>
            <person name="Kobayashi N."/>
            <person name="Machita K."/>
            <person name="Maehara T."/>
            <person name="Masukawa M."/>
            <person name="Mizubayashi T."/>
            <person name="Mukai Y."/>
            <person name="Nagasaki H."/>
            <person name="Nagata Y."/>
            <person name="Naito S."/>
            <person name="Nakashima M."/>
            <person name="Nakama Y."/>
            <person name="Nakamichi Y."/>
            <person name="Nakamura M."/>
            <person name="Meguro A."/>
            <person name="Negishi M."/>
            <person name="Ohta I."/>
            <person name="Ohta T."/>
            <person name="Okamoto M."/>
            <person name="Ono N."/>
            <person name="Saji S."/>
            <person name="Sakaguchi M."/>
            <person name="Sakai K."/>
            <person name="Shibata M."/>
            <person name="Shimokawa T."/>
            <person name="Song J."/>
            <person name="Takazaki Y."/>
            <person name="Terasawa K."/>
            <person name="Tsugane M."/>
            <person name="Tsuji K."/>
            <person name="Ueda S."/>
            <person name="Waki K."/>
            <person name="Yamagata H."/>
            <person name="Yamamoto M."/>
            <person name="Yamamoto S."/>
            <person name="Yamane H."/>
            <person name="Yoshiki S."/>
            <person name="Yoshihara R."/>
            <person name="Yukawa K."/>
            <person name="Zhong H."/>
            <person name="Yano M."/>
            <person name="Yuan Q."/>
            <person name="Ouyang S."/>
            <person name="Liu J."/>
            <person name="Jones K.M."/>
            <person name="Gansberger K."/>
            <person name="Moffat K."/>
            <person name="Hill J."/>
            <person name="Bera J."/>
            <person name="Fadrosh D."/>
            <person name="Jin S."/>
            <person name="Johri S."/>
            <person name="Kim M."/>
            <person name="Overton L."/>
            <person name="Reardon M."/>
            <person name="Tsitrin T."/>
            <person name="Vuong H."/>
            <person name="Weaver B."/>
            <person name="Ciecko A."/>
            <person name="Tallon L."/>
            <person name="Jackson J."/>
            <person name="Pai G."/>
            <person name="Aken S.V."/>
            <person name="Utterback T."/>
            <person name="Reidmuller S."/>
            <person name="Feldblyum T."/>
            <person name="Hsiao J."/>
            <person name="Zismann V."/>
            <person name="Iobst S."/>
            <person name="de Vazeille A.R."/>
            <person name="Buell C.R."/>
            <person name="Ying K."/>
            <person name="Li Y."/>
            <person name="Lu T."/>
            <person name="Huang Y."/>
            <person name="Zhao Q."/>
            <person name="Feng Q."/>
            <person name="Zhang L."/>
            <person name="Zhu J."/>
            <person name="Weng Q."/>
            <person name="Mu J."/>
            <person name="Lu Y."/>
            <person name="Fan D."/>
            <person name="Liu Y."/>
            <person name="Guan J."/>
            <person name="Zhang Y."/>
            <person name="Yu S."/>
            <person name="Liu X."/>
            <person name="Zhang Y."/>
            <person name="Hong G."/>
            <person name="Han B."/>
            <person name="Choisne N."/>
            <person name="Demange N."/>
            <person name="Orjeda G."/>
            <person name="Samain S."/>
            <person name="Cattolico L."/>
            <person name="Pelletier E."/>
            <person name="Couloux A."/>
            <person name="Segurens B."/>
            <person name="Wincker P."/>
            <person name="D'Hont A."/>
            <person name="Scarpelli C."/>
            <person name="Weissenbach J."/>
            <person name="Salanoubat M."/>
            <person name="Quetier F."/>
            <person name="Yu Y."/>
            <person name="Kim H.R."/>
            <person name="Rambo T."/>
            <person name="Currie J."/>
            <person name="Collura K."/>
            <person name="Luo M."/>
            <person name="Yang T."/>
            <person name="Ammiraju J.S.S."/>
            <person name="Engler F."/>
            <person name="Soderlund C."/>
            <person name="Wing R.A."/>
            <person name="Palmer L.E."/>
            <person name="de la Bastide M."/>
            <person name="Spiegel L."/>
            <person name="Nascimento L."/>
            <person name="Zutavern T."/>
            <person name="O'Shaughnessy A."/>
            <person name="Dike S."/>
            <person name="Dedhia N."/>
            <person name="Preston R."/>
            <person name="Balija V."/>
            <person name="McCombie W.R."/>
            <person name="Chow T."/>
            <person name="Chen H."/>
            <person name="Chung M."/>
            <person name="Chen C."/>
            <person name="Shaw J."/>
            <person name="Wu H."/>
            <person name="Hsiao K."/>
            <person name="Chao Y."/>
            <person name="Chu M."/>
            <person name="Cheng C."/>
            <person name="Hour A."/>
            <person name="Lee P."/>
            <person name="Lin S."/>
            <person name="Lin Y."/>
            <person name="Liou J."/>
            <person name="Liu S."/>
            <person name="Hsing Y."/>
            <person name="Raghuvanshi S."/>
            <person name="Mohanty A."/>
            <person name="Bharti A.K."/>
            <person name="Gaur A."/>
            <person name="Gupta V."/>
            <person name="Kumar D."/>
            <person name="Ravi V."/>
            <person name="Vij S."/>
            <person name="Kapur A."/>
            <person name="Khurana P."/>
            <person name="Khurana P."/>
            <person name="Khurana J.P."/>
            <person name="Tyagi A.K."/>
            <person name="Gaikwad K."/>
            <person name="Singh A."/>
            <person name="Dalal V."/>
            <person name="Srivastava S."/>
            <person name="Dixit A."/>
            <person name="Pal A.K."/>
            <person name="Ghazi I.A."/>
            <person name="Yadav M."/>
            <person name="Pandit A."/>
            <person name="Bhargava A."/>
            <person name="Sureshbabu K."/>
            <person name="Batra K."/>
            <person name="Sharma T.R."/>
            <person name="Mohapatra T."/>
            <person name="Singh N.K."/>
            <person name="Messing J."/>
            <person name="Nelson A.B."/>
            <person name="Fuks G."/>
            <person name="Kavchok S."/>
            <person name="Keizer G."/>
            <person name="Linton E."/>
            <person name="Llaca V."/>
            <person name="Song R."/>
            <person name="Tanyolac B."/>
            <person name="Young S."/>
            <person name="Ho-Il K."/>
            <person name="Hahn J.H."/>
            <person name="Sangsakoo G."/>
            <person name="Vanavichit A."/>
            <person name="de Mattos Luiz.A.T."/>
            <person name="Zimmer P.D."/>
            <person name="Malone G."/>
            <person name="Dellagostin O."/>
            <person name="de Oliveira A.C."/>
            <person name="Bevan M."/>
            <person name="Bancroft I."/>
            <person name="Minx P."/>
            <person name="Cordum H."/>
            <person name="Wilson R."/>
            <person name="Cheng Z."/>
            <person name="Jin W."/>
            <person name="Jiang J."/>
            <person name="Leong S.A."/>
            <person name="Iwama H."/>
            <person name="Gojobori T."/>
            <person name="Itoh T."/>
            <person name="Niimura Y."/>
            <person name="Fujii Y."/>
            <person name="Habara T."/>
            <person name="Sakai H."/>
            <person name="Sato Y."/>
            <person name="Wilson G."/>
            <person name="Kumar K."/>
            <person name="McCouch S."/>
            <person name="Juretic N."/>
            <person name="Hoen D."/>
            <person name="Wright S."/>
            <person name="Bruskiewich R."/>
            <person name="Bureau T."/>
            <person name="Miyao A."/>
            <person name="Hirochika H."/>
            <person name="Nishikawa T."/>
            <person name="Kadowaki K."/>
            <person name="Sugiura M."/>
            <person name="Burr B."/>
            <person name="Sasaki T."/>
        </authorList>
    </citation>
    <scope>NUCLEOTIDE SEQUENCE [LARGE SCALE GENOMIC DNA]</scope>
    <source>
        <strain evidence="4">cv. Nipponbare</strain>
    </source>
</reference>
<protein>
    <submittedName>
        <fullName evidence="3">Retroelement</fullName>
    </submittedName>
</protein>
<dbReference type="InterPro" id="IPR043502">
    <property type="entry name" value="DNA/RNA_pol_sf"/>
</dbReference>
<name>Q8LMC4_ORYSJ</name>
<dbReference type="InterPro" id="IPR043128">
    <property type="entry name" value="Rev_trsase/Diguanyl_cyclase"/>
</dbReference>
<sequence length="667" mass="75343">MEIDTLEYSRVKCYIGISVRLQILSVTVSTKKIPTITYACVWFRDKDMMGWNDPMPCLDGGMKKDSRVATGKRRGITSSLLMRSHRRLAPVCTVSSPLLMRSRHRFIPARAAGSPLLPSPPRALAADSPLLPPLTLERSQSAIQQYTSTIKCANGDWEKLREIIIFQQMNKESIGLDKEYALYLDTIVGGSFLHKTPSEGQIILDRIMENTSFIEQYNESLPKASMRKIKEPSIAESETEPPTSIDSAKESSSKPSPAKSKEIQTLECAIMFRNDLDEDFGNTQNYFSKKKPPMALPPPDLIEDEYLKEIVWELTTVMSNEWLKEAELSSEVIRNNSTPRTIPCNLEGNTVGILYSPTVGVNLVSESFTFAYLSDKAITPMNKFFKHPNRKLIEGFGIVQDVSVQYNDKEAILDFHVFEIQDFDVLIGHLIKKLLINCPRLGSLKFSLVGNKFSISFSQSRFALTDSLPEDEYAKEVTTIIPFESPESLLENNVSDFIEEEEDSELYGVYLFGHDRIHYGEIVLRHRVPERGIEVDQAKIEVIDQLPPPVSIKGIRSFLGHAGFYRRFIKDFSTIGRPLTNLLVKDVPFEFNDECLNSFEILKKAPVSAPIIQPPDGTLPFEIMCDARDFPVGAVLGQTKEKKHNAICYANKILTGAYGCYFCYRYV</sequence>
<dbReference type="PANTHER" id="PTHR34072:SF44">
    <property type="entry name" value="RNA-DIRECTED DNA POLYMERASE"/>
    <property type="match status" value="1"/>
</dbReference>
<dbReference type="PANTHER" id="PTHR34072">
    <property type="entry name" value="ENZYMATIC POLYPROTEIN-RELATED"/>
    <property type="match status" value="1"/>
</dbReference>
<evidence type="ECO:0000256" key="1">
    <source>
        <dbReference type="SAM" id="MobiDB-lite"/>
    </source>
</evidence>
<dbReference type="SUPFAM" id="SSF56672">
    <property type="entry name" value="DNA/RNA polymerases"/>
    <property type="match status" value="1"/>
</dbReference>
<feature type="region of interest" description="Disordered" evidence="1">
    <location>
        <begin position="225"/>
        <end position="261"/>
    </location>
</feature>
<gene>
    <name evidence="3" type="primary">OSJNBb0015J03.20</name>
</gene>
<evidence type="ECO:0000313" key="4">
    <source>
        <dbReference type="Proteomes" id="UP000000763"/>
    </source>
</evidence>
<feature type="domain" description="Reverse transcriptase/retrotransposon-derived protein RNase H-like" evidence="2">
    <location>
        <begin position="591"/>
        <end position="657"/>
    </location>
</feature>
<dbReference type="AlphaFoldDB" id="Q8LMC4"/>